<evidence type="ECO:0000256" key="1">
    <source>
        <dbReference type="SAM" id="Phobius"/>
    </source>
</evidence>
<name>A0A9P6T979_9BASI</name>
<keyword evidence="1" id="KW-1133">Transmembrane helix</keyword>
<gene>
    <name evidence="2" type="ORF">CROQUDRAFT_243033</name>
</gene>
<comment type="caution">
    <text evidence="2">The sequence shown here is derived from an EMBL/GenBank/DDBJ whole genome shotgun (WGS) entry which is preliminary data.</text>
</comment>
<keyword evidence="3" id="KW-1185">Reference proteome</keyword>
<feature type="transmembrane region" description="Helical" evidence="1">
    <location>
        <begin position="55"/>
        <end position="75"/>
    </location>
</feature>
<proteinExistence type="predicted"/>
<accession>A0A9P6T979</accession>
<protein>
    <submittedName>
        <fullName evidence="2">Uncharacterized protein</fullName>
    </submittedName>
</protein>
<feature type="transmembrane region" description="Helical" evidence="1">
    <location>
        <begin position="158"/>
        <end position="175"/>
    </location>
</feature>
<keyword evidence="1" id="KW-0472">Membrane</keyword>
<dbReference type="EMBL" id="MU167355">
    <property type="protein sequence ID" value="KAG0142253.1"/>
    <property type="molecule type" value="Genomic_DNA"/>
</dbReference>
<reference evidence="2" key="1">
    <citation type="submission" date="2013-11" db="EMBL/GenBank/DDBJ databases">
        <title>Genome sequence of the fusiform rust pathogen reveals effectors for host alternation and coevolution with pine.</title>
        <authorList>
            <consortium name="DOE Joint Genome Institute"/>
            <person name="Smith K."/>
            <person name="Pendleton A."/>
            <person name="Kubisiak T."/>
            <person name="Anderson C."/>
            <person name="Salamov A."/>
            <person name="Aerts A."/>
            <person name="Riley R."/>
            <person name="Clum A."/>
            <person name="Lindquist E."/>
            <person name="Ence D."/>
            <person name="Campbell M."/>
            <person name="Kronenberg Z."/>
            <person name="Feau N."/>
            <person name="Dhillon B."/>
            <person name="Hamelin R."/>
            <person name="Burleigh J."/>
            <person name="Smith J."/>
            <person name="Yandell M."/>
            <person name="Nelson C."/>
            <person name="Grigoriev I."/>
            <person name="Davis J."/>
        </authorList>
    </citation>
    <scope>NUCLEOTIDE SEQUENCE</scope>
    <source>
        <strain evidence="2">G11</strain>
    </source>
</reference>
<dbReference type="AlphaFoldDB" id="A0A9P6T979"/>
<sequence>MIAKIGDATIRKLLRSASSYSPATYTKARLLLELVPLQKNIPHLIKLGHYVRCGLIFYLVSVLSLILIWIPFLVISNRKTVVETKFGLQESPVGLSQKVDNAYNYMRQQGKLVAWHTTVVFITSAAHIPGLVCALSFTSRFFYMDTLWWASLEIGLELPISIMGNISLFLLYLLASRQPPVHPVAELESCAYPDKKTDFRAI</sequence>
<feature type="transmembrane region" description="Helical" evidence="1">
    <location>
        <begin position="113"/>
        <end position="138"/>
    </location>
</feature>
<evidence type="ECO:0000313" key="2">
    <source>
        <dbReference type="EMBL" id="KAG0142253.1"/>
    </source>
</evidence>
<keyword evidence="1" id="KW-0812">Transmembrane</keyword>
<organism evidence="2 3">
    <name type="scientific">Cronartium quercuum f. sp. fusiforme G11</name>
    <dbReference type="NCBI Taxonomy" id="708437"/>
    <lineage>
        <taxon>Eukaryota</taxon>
        <taxon>Fungi</taxon>
        <taxon>Dikarya</taxon>
        <taxon>Basidiomycota</taxon>
        <taxon>Pucciniomycotina</taxon>
        <taxon>Pucciniomycetes</taxon>
        <taxon>Pucciniales</taxon>
        <taxon>Coleosporiaceae</taxon>
        <taxon>Cronartium</taxon>
    </lineage>
</organism>
<dbReference type="Proteomes" id="UP000886653">
    <property type="component" value="Unassembled WGS sequence"/>
</dbReference>
<evidence type="ECO:0000313" key="3">
    <source>
        <dbReference type="Proteomes" id="UP000886653"/>
    </source>
</evidence>